<accession>A0A1V0GYM1</accession>
<feature type="transmembrane region" description="Helical" evidence="1">
    <location>
        <begin position="121"/>
        <end position="150"/>
    </location>
</feature>
<dbReference type="EMBL" id="CP020444">
    <property type="protein sequence ID" value="ARC38890.1"/>
    <property type="molecule type" value="Genomic_DNA"/>
</dbReference>
<evidence type="ECO:0000313" key="3">
    <source>
        <dbReference type="EMBL" id="ARC38890.1"/>
    </source>
</evidence>
<feature type="transmembrane region" description="Helical" evidence="1">
    <location>
        <begin position="41"/>
        <end position="60"/>
    </location>
</feature>
<reference evidence="3" key="1">
    <citation type="submission" date="2017-12" db="EMBL/GenBank/DDBJ databases">
        <title>FDA dAtabase for Regulatory Grade micrObial Sequences (FDA-ARGOS): Supporting development and validation of Infectious Disease Dx tests.</title>
        <authorList>
            <person name="Campos J."/>
            <person name="Goldberg B."/>
            <person name="Tallon L."/>
            <person name="Sadzewicz L."/>
            <person name="Sengamalay N."/>
            <person name="Ott S."/>
            <person name="Godinez A."/>
            <person name="Nagaraj S."/>
            <person name="Vyas G."/>
            <person name="Aluvathingal J."/>
            <person name="Nadendla S."/>
            <person name="Geyer C."/>
            <person name="Nandy P."/>
            <person name="Hobson J."/>
            <person name="Sichtig H."/>
        </authorList>
    </citation>
    <scope>NUCLEOTIDE SEQUENCE</scope>
    <source>
        <strain evidence="3">FDAARGOS_252</strain>
        <plasmid evidence="3">unnamed4</plasmid>
    </source>
</reference>
<dbReference type="RefSeq" id="WP_080623163.1">
    <property type="nucleotide sequence ID" value="NZ_CAWMZI010000005.1"/>
</dbReference>
<keyword evidence="1" id="KW-1133">Transmembrane helix</keyword>
<proteinExistence type="predicted"/>
<geneLocation type="plasmid" evidence="3 4">
    <name>unnamed4</name>
</geneLocation>
<dbReference type="InterPro" id="IPR009936">
    <property type="entry name" value="DUF1468"/>
</dbReference>
<keyword evidence="1" id="KW-0472">Membrane</keyword>
<protein>
    <submittedName>
        <fullName evidence="3">Tripartite tricarboxylate transporter TctB family protein</fullName>
    </submittedName>
</protein>
<organism evidence="3 4">
    <name type="scientific">Paracoccus yeei</name>
    <dbReference type="NCBI Taxonomy" id="147645"/>
    <lineage>
        <taxon>Bacteria</taxon>
        <taxon>Pseudomonadati</taxon>
        <taxon>Pseudomonadota</taxon>
        <taxon>Alphaproteobacteria</taxon>
        <taxon>Rhodobacterales</taxon>
        <taxon>Paracoccaceae</taxon>
        <taxon>Paracoccus</taxon>
    </lineage>
</organism>
<dbReference type="AlphaFoldDB" id="A0A1V0GYM1"/>
<keyword evidence="1" id="KW-0812">Transmembrane</keyword>
<name>A0A1V0GYM1_9RHOB</name>
<feature type="transmembrane region" description="Helical" evidence="1">
    <location>
        <begin position="96"/>
        <end position="114"/>
    </location>
</feature>
<keyword evidence="3" id="KW-0614">Plasmid</keyword>
<sequence length="152" mass="15874">MEIRSPKNFWAGTLYASLGALALLIASRYPMGTGARMGPGFFPTVLAGLLLAFGVASIGQSLLREGSAIESIAWRPLALVIGGVVGFALLLPRIGLPAALVVLILVPATASSAFRLSVRSLGLMVLLIVFSVVLFALLLGVPMPLVGYWLRG</sequence>
<feature type="transmembrane region" description="Helical" evidence="1">
    <location>
        <begin position="72"/>
        <end position="90"/>
    </location>
</feature>
<dbReference type="Pfam" id="PF07331">
    <property type="entry name" value="TctB"/>
    <property type="match status" value="1"/>
</dbReference>
<evidence type="ECO:0000259" key="2">
    <source>
        <dbReference type="Pfam" id="PF07331"/>
    </source>
</evidence>
<dbReference type="KEGG" id="pye:A6J80_21600"/>
<feature type="transmembrane region" description="Helical" evidence="1">
    <location>
        <begin position="9"/>
        <end position="29"/>
    </location>
</feature>
<feature type="domain" description="DUF1468" evidence="2">
    <location>
        <begin position="10"/>
        <end position="144"/>
    </location>
</feature>
<keyword evidence="4" id="KW-1185">Reference proteome</keyword>
<evidence type="ECO:0000313" key="4">
    <source>
        <dbReference type="Proteomes" id="UP000191257"/>
    </source>
</evidence>
<gene>
    <name evidence="3" type="ORF">A6J80_21600</name>
</gene>
<evidence type="ECO:0000256" key="1">
    <source>
        <dbReference type="SAM" id="Phobius"/>
    </source>
</evidence>
<dbReference type="Proteomes" id="UP000191257">
    <property type="component" value="Plasmid unnamed4"/>
</dbReference>